<dbReference type="AlphaFoldDB" id="A0A645HDK0"/>
<dbReference type="PRINTS" id="PR00081">
    <property type="entry name" value="GDHRDH"/>
</dbReference>
<keyword evidence="2 3" id="KW-0560">Oxidoreductase</keyword>
<comment type="similarity">
    <text evidence="1">Belongs to the short-chain dehydrogenases/reductases (SDR) family.</text>
</comment>
<sequence>MEELTPDEWNRAIATNLTGTFYCSKYLTPSLRETKGSIVNMCSTRAFQSEANTESYSASKGGIFSLTHSMAVSLAPDIRVNSISPGWIDVSALKKKKIARQIPLSKEDHLQHPAGRVGNAWDIARMVLFLMDPENSFITGQNFTVDGGMTKKMIYM</sequence>
<protein>
    <submittedName>
        <fullName evidence="3">Dihydroanticapsin 7-dehydrogenase</fullName>
        <ecNumber evidence="3">1.1.1.385</ecNumber>
    </submittedName>
</protein>
<evidence type="ECO:0000256" key="2">
    <source>
        <dbReference type="ARBA" id="ARBA00023002"/>
    </source>
</evidence>
<proteinExistence type="inferred from homology"/>
<dbReference type="EMBL" id="VSSQ01090582">
    <property type="protein sequence ID" value="MPN36442.1"/>
    <property type="molecule type" value="Genomic_DNA"/>
</dbReference>
<dbReference type="InterPro" id="IPR036291">
    <property type="entry name" value="NAD(P)-bd_dom_sf"/>
</dbReference>
<dbReference type="InterPro" id="IPR002347">
    <property type="entry name" value="SDR_fam"/>
</dbReference>
<dbReference type="InterPro" id="IPR020904">
    <property type="entry name" value="Sc_DH/Rdtase_CS"/>
</dbReference>
<dbReference type="SUPFAM" id="SSF51735">
    <property type="entry name" value="NAD(P)-binding Rossmann-fold domains"/>
    <property type="match status" value="1"/>
</dbReference>
<dbReference type="PANTHER" id="PTHR24321:SF8">
    <property type="entry name" value="ESTRADIOL 17-BETA-DEHYDROGENASE 8-RELATED"/>
    <property type="match status" value="1"/>
</dbReference>
<dbReference type="GO" id="GO:0016491">
    <property type="term" value="F:oxidoreductase activity"/>
    <property type="evidence" value="ECO:0007669"/>
    <property type="project" value="UniProtKB-KW"/>
</dbReference>
<evidence type="ECO:0000313" key="3">
    <source>
        <dbReference type="EMBL" id="MPN36442.1"/>
    </source>
</evidence>
<accession>A0A645HDK0</accession>
<dbReference type="Pfam" id="PF13561">
    <property type="entry name" value="adh_short_C2"/>
    <property type="match status" value="1"/>
</dbReference>
<gene>
    <name evidence="3" type="primary">bacC_28</name>
    <name evidence="3" type="ORF">SDC9_183951</name>
</gene>
<dbReference type="Gene3D" id="3.40.50.720">
    <property type="entry name" value="NAD(P)-binding Rossmann-like Domain"/>
    <property type="match status" value="1"/>
</dbReference>
<comment type="caution">
    <text evidence="3">The sequence shown here is derived from an EMBL/GenBank/DDBJ whole genome shotgun (WGS) entry which is preliminary data.</text>
</comment>
<name>A0A645HDK0_9ZZZZ</name>
<dbReference type="EC" id="1.1.1.385" evidence="3"/>
<evidence type="ECO:0000256" key="1">
    <source>
        <dbReference type="ARBA" id="ARBA00006484"/>
    </source>
</evidence>
<dbReference type="PRINTS" id="PR00080">
    <property type="entry name" value="SDRFAMILY"/>
</dbReference>
<reference evidence="3" key="1">
    <citation type="submission" date="2019-08" db="EMBL/GenBank/DDBJ databases">
        <authorList>
            <person name="Kucharzyk K."/>
            <person name="Murdoch R.W."/>
            <person name="Higgins S."/>
            <person name="Loffler F."/>
        </authorList>
    </citation>
    <scope>NUCLEOTIDE SEQUENCE</scope>
</reference>
<dbReference type="PANTHER" id="PTHR24321">
    <property type="entry name" value="DEHYDROGENASES, SHORT CHAIN"/>
    <property type="match status" value="1"/>
</dbReference>
<organism evidence="3">
    <name type="scientific">bioreactor metagenome</name>
    <dbReference type="NCBI Taxonomy" id="1076179"/>
    <lineage>
        <taxon>unclassified sequences</taxon>
        <taxon>metagenomes</taxon>
        <taxon>ecological metagenomes</taxon>
    </lineage>
</organism>
<dbReference type="PROSITE" id="PS00061">
    <property type="entry name" value="ADH_SHORT"/>
    <property type="match status" value="1"/>
</dbReference>